<evidence type="ECO:0000313" key="2">
    <source>
        <dbReference type="EMBL" id="KAK4475653.1"/>
    </source>
</evidence>
<evidence type="ECO:0000313" key="3">
    <source>
        <dbReference type="Proteomes" id="UP001292079"/>
    </source>
</evidence>
<dbReference type="EMBL" id="JALJAT010000001">
    <property type="protein sequence ID" value="KAK4475653.1"/>
    <property type="molecule type" value="Genomic_DNA"/>
</dbReference>
<keyword evidence="1" id="KW-0472">Membrane</keyword>
<dbReference type="AlphaFoldDB" id="A0AAE1ZKM2"/>
<feature type="transmembrane region" description="Helical" evidence="1">
    <location>
        <begin position="109"/>
        <end position="133"/>
    </location>
</feature>
<feature type="transmembrane region" description="Helical" evidence="1">
    <location>
        <begin position="44"/>
        <end position="64"/>
    </location>
</feature>
<reference evidence="2" key="1">
    <citation type="submission" date="2022-04" db="EMBL/GenBank/DDBJ databases">
        <authorList>
            <person name="Xu L."/>
            <person name="Lv Z."/>
        </authorList>
    </citation>
    <scope>NUCLEOTIDE SEQUENCE</scope>
    <source>
        <strain evidence="2">LV_2022a</strain>
    </source>
</reference>
<proteinExistence type="predicted"/>
<accession>A0AAE1ZKM2</accession>
<organism evidence="2 3">
    <name type="scientific">Schistosoma mekongi</name>
    <name type="common">Parasitic worm</name>
    <dbReference type="NCBI Taxonomy" id="38744"/>
    <lineage>
        <taxon>Eukaryota</taxon>
        <taxon>Metazoa</taxon>
        <taxon>Spiralia</taxon>
        <taxon>Lophotrochozoa</taxon>
        <taxon>Platyhelminthes</taxon>
        <taxon>Trematoda</taxon>
        <taxon>Digenea</taxon>
        <taxon>Strigeidida</taxon>
        <taxon>Schistosomatoidea</taxon>
        <taxon>Schistosomatidae</taxon>
        <taxon>Schistosoma</taxon>
    </lineage>
</organism>
<comment type="caution">
    <text evidence="2">The sequence shown here is derived from an EMBL/GenBank/DDBJ whole genome shotgun (WGS) entry which is preliminary data.</text>
</comment>
<keyword evidence="1" id="KW-0812">Transmembrane</keyword>
<keyword evidence="3" id="KW-1185">Reference proteome</keyword>
<dbReference type="Proteomes" id="UP001292079">
    <property type="component" value="Unassembled WGS sequence"/>
</dbReference>
<sequence length="136" mass="15798">MYDTRRTRIFTFTSLALLSTFMLTTVITDPFQEVETISHMQRTFQAFCYIALVSFIVAAILYSLIIFKYDMNILQLGFVVAIILGCISCLISIILYYQQSYSNIRPQPGVWLLASLTSSFQLIMYVFMNILYYQDD</sequence>
<evidence type="ECO:0000256" key="1">
    <source>
        <dbReference type="SAM" id="Phobius"/>
    </source>
</evidence>
<name>A0AAE1ZKM2_SCHME</name>
<keyword evidence="1" id="KW-1133">Transmembrane helix</keyword>
<gene>
    <name evidence="2" type="ORF">MN116_000923</name>
</gene>
<protein>
    <submittedName>
        <fullName evidence="2">Uncharacterized protein</fullName>
    </submittedName>
</protein>
<feature type="transmembrane region" description="Helical" evidence="1">
    <location>
        <begin position="76"/>
        <end position="97"/>
    </location>
</feature>
<reference evidence="2" key="2">
    <citation type="journal article" date="2023" name="Infect Dis Poverty">
        <title>Chromosome-scale genome of the human blood fluke Schistosoma mekongi and its implications for public health.</title>
        <authorList>
            <person name="Zhou M."/>
            <person name="Xu L."/>
            <person name="Xu D."/>
            <person name="Chen W."/>
            <person name="Khan J."/>
            <person name="Hu Y."/>
            <person name="Huang H."/>
            <person name="Wei H."/>
            <person name="Zhang Y."/>
            <person name="Chusongsang P."/>
            <person name="Tanasarnprasert K."/>
            <person name="Hu X."/>
            <person name="Limpanont Y."/>
            <person name="Lv Z."/>
        </authorList>
    </citation>
    <scope>NUCLEOTIDE SEQUENCE</scope>
    <source>
        <strain evidence="2">LV_2022a</strain>
    </source>
</reference>